<evidence type="ECO:0008006" key="3">
    <source>
        <dbReference type="Google" id="ProtNLM"/>
    </source>
</evidence>
<keyword evidence="1" id="KW-1133">Transmembrane helix</keyword>
<organism evidence="2">
    <name type="scientific">Mucochytrium quahogii</name>
    <dbReference type="NCBI Taxonomy" id="96639"/>
    <lineage>
        <taxon>Eukaryota</taxon>
        <taxon>Sar</taxon>
        <taxon>Stramenopiles</taxon>
        <taxon>Bigyra</taxon>
        <taxon>Labyrinthulomycetes</taxon>
        <taxon>Thraustochytrida</taxon>
        <taxon>Thraustochytriidae</taxon>
        <taxon>Mucochytrium</taxon>
    </lineage>
</organism>
<keyword evidence="1" id="KW-0472">Membrane</keyword>
<sequence length="291" mass="32930">MSGHRRHSGTAETQLSVDDVSTALIRHGVAFAKRHYVMTSAYIVGVVIMLFAGGFAVSMEQEQKYERILSQIDLKRMHRAQVAAQNAEYNYRESKGWFSCDNHCMANYEEYQLNLARLAEVEKEFAEIQSEAKSVVGVFSEYGVQEVRDLFWSQFAGGKDFAKRSSWWDLIFMSIGSMGRDESLMEFALRFLMNMLMNFTIGLVGALIGFYWFVWGIITSYQPSVLIAFVFFMLASIAATSCVVSFLLGLYSAAAGSVYVAAKIASNSARLQDQQRRQQEYLRSGGRPHYE</sequence>
<accession>A0A7S2WRM9</accession>
<feature type="transmembrane region" description="Helical" evidence="1">
    <location>
        <begin position="187"/>
        <end position="213"/>
    </location>
</feature>
<dbReference type="EMBL" id="HBHK01023467">
    <property type="protein sequence ID" value="CAD9702114.1"/>
    <property type="molecule type" value="Transcribed_RNA"/>
</dbReference>
<evidence type="ECO:0000313" key="2">
    <source>
        <dbReference type="EMBL" id="CAD9702114.1"/>
    </source>
</evidence>
<reference evidence="2" key="1">
    <citation type="submission" date="2021-01" db="EMBL/GenBank/DDBJ databases">
        <authorList>
            <person name="Corre E."/>
            <person name="Pelletier E."/>
            <person name="Niang G."/>
            <person name="Scheremetjew M."/>
            <person name="Finn R."/>
            <person name="Kale V."/>
            <person name="Holt S."/>
            <person name="Cochrane G."/>
            <person name="Meng A."/>
            <person name="Brown T."/>
            <person name="Cohen L."/>
        </authorList>
    </citation>
    <scope>NUCLEOTIDE SEQUENCE</scope>
    <source>
        <strain evidence="2">NY070348D</strain>
    </source>
</reference>
<dbReference type="AlphaFoldDB" id="A0A7S2WRM9"/>
<protein>
    <recommendedName>
        <fullName evidence="3">Transmembrane protein</fullName>
    </recommendedName>
</protein>
<proteinExistence type="predicted"/>
<feature type="transmembrane region" description="Helical" evidence="1">
    <location>
        <begin position="225"/>
        <end position="251"/>
    </location>
</feature>
<keyword evidence="1" id="KW-0812">Transmembrane</keyword>
<gene>
    <name evidence="2" type="ORF">QSP1433_LOCUS14819</name>
</gene>
<feature type="transmembrane region" description="Helical" evidence="1">
    <location>
        <begin position="36"/>
        <end position="57"/>
    </location>
</feature>
<name>A0A7S2WRM9_9STRA</name>
<evidence type="ECO:0000256" key="1">
    <source>
        <dbReference type="SAM" id="Phobius"/>
    </source>
</evidence>